<protein>
    <submittedName>
        <fullName evidence="1">Uncharacterized protein</fullName>
    </submittedName>
</protein>
<sequence length="210" mass="22142">MHDVDRTYRELEGESFEFEFNAENEWGEVFNENELNELASELLEVSNEQELEQFLGNIIKKVGGAVGQFVKSPLGKQLGGMLKGLAKQALPMVGSALGNLVVPGVGGAVGGKLASMAGQAFGLELEGLSQEDREFEVAKQVVRLSADAAKAALSAPGNSAPQQVASAAINQAIQKFAPGLSNQLAMRAAGTGGRSGRWVRKGNKIILFGV</sequence>
<dbReference type="RefSeq" id="WP_120605726.1">
    <property type="nucleotide sequence ID" value="NZ_JABFJX010000004.1"/>
</dbReference>
<accession>A0A3A8K8K1</accession>
<organism evidence="1 2">
    <name type="scientific">Corallococcus carmarthensis</name>
    <dbReference type="NCBI Taxonomy" id="2316728"/>
    <lineage>
        <taxon>Bacteria</taxon>
        <taxon>Pseudomonadati</taxon>
        <taxon>Myxococcota</taxon>
        <taxon>Myxococcia</taxon>
        <taxon>Myxococcales</taxon>
        <taxon>Cystobacterineae</taxon>
        <taxon>Myxococcaceae</taxon>
        <taxon>Corallococcus</taxon>
    </lineage>
</organism>
<reference evidence="2" key="1">
    <citation type="submission" date="2018-09" db="EMBL/GenBank/DDBJ databases">
        <authorList>
            <person name="Livingstone P.G."/>
            <person name="Whitworth D.E."/>
        </authorList>
    </citation>
    <scope>NUCLEOTIDE SEQUENCE [LARGE SCALE GENOMIC DNA]</scope>
    <source>
        <strain evidence="2">CA043D</strain>
    </source>
</reference>
<evidence type="ECO:0000313" key="1">
    <source>
        <dbReference type="EMBL" id="RKG98761.1"/>
    </source>
</evidence>
<evidence type="ECO:0000313" key="2">
    <source>
        <dbReference type="Proteomes" id="UP000268313"/>
    </source>
</evidence>
<name>A0A3A8K8K1_9BACT</name>
<dbReference type="OrthoDB" id="5517330at2"/>
<comment type="caution">
    <text evidence="1">The sequence shown here is derived from an EMBL/GenBank/DDBJ whole genome shotgun (WGS) entry which is preliminary data.</text>
</comment>
<dbReference type="AlphaFoldDB" id="A0A3A8K8K1"/>
<gene>
    <name evidence="1" type="ORF">D7X32_28595</name>
</gene>
<proteinExistence type="predicted"/>
<keyword evidence="2" id="KW-1185">Reference proteome</keyword>
<dbReference type="Proteomes" id="UP000268313">
    <property type="component" value="Unassembled WGS sequence"/>
</dbReference>
<dbReference type="EMBL" id="RAWE01000133">
    <property type="protein sequence ID" value="RKG98761.1"/>
    <property type="molecule type" value="Genomic_DNA"/>
</dbReference>